<dbReference type="GO" id="GO:0007155">
    <property type="term" value="P:cell adhesion"/>
    <property type="evidence" value="ECO:0007669"/>
    <property type="project" value="InterPro"/>
</dbReference>
<dbReference type="InterPro" id="IPR006127">
    <property type="entry name" value="ZnuA-like"/>
</dbReference>
<dbReference type="Gene3D" id="3.40.50.1980">
    <property type="entry name" value="Nitrogenase molybdenum iron protein domain"/>
    <property type="match status" value="2"/>
</dbReference>
<protein>
    <submittedName>
        <fullName evidence="6">Zinc transport system substrate-binding protein</fullName>
    </submittedName>
</protein>
<evidence type="ECO:0000256" key="2">
    <source>
        <dbReference type="ARBA" id="ARBA00022448"/>
    </source>
</evidence>
<dbReference type="InterPro" id="IPR006128">
    <property type="entry name" value="Lipoprotein_PsaA-like"/>
</dbReference>
<dbReference type="PRINTS" id="PR00691">
    <property type="entry name" value="ADHESINB"/>
</dbReference>
<accession>A0A1G9IFV2</accession>
<feature type="signal peptide" evidence="5">
    <location>
        <begin position="1"/>
        <end position="19"/>
    </location>
</feature>
<feature type="chain" id="PRO_5039390112" evidence="5">
    <location>
        <begin position="20"/>
        <end position="312"/>
    </location>
</feature>
<evidence type="ECO:0000256" key="1">
    <source>
        <dbReference type="ARBA" id="ARBA00011028"/>
    </source>
</evidence>
<dbReference type="AlphaFoldDB" id="A0A1G9IFV2"/>
<dbReference type="PROSITE" id="PS51257">
    <property type="entry name" value="PROKAR_LIPOPROTEIN"/>
    <property type="match status" value="1"/>
</dbReference>
<dbReference type="SUPFAM" id="SSF53807">
    <property type="entry name" value="Helical backbone' metal receptor"/>
    <property type="match status" value="1"/>
</dbReference>
<keyword evidence="2 4" id="KW-0813">Transport</keyword>
<evidence type="ECO:0000256" key="4">
    <source>
        <dbReference type="RuleBase" id="RU003512"/>
    </source>
</evidence>
<dbReference type="STRING" id="1121325.SAMN04515677_101223"/>
<name>A0A1G9IFV2_9FIRM</name>
<dbReference type="InterPro" id="IPR006129">
    <property type="entry name" value="AdhesinB"/>
</dbReference>
<organism evidence="6 7">
    <name type="scientific">Romboutsia lituseburensis DSM 797</name>
    <dbReference type="NCBI Taxonomy" id="1121325"/>
    <lineage>
        <taxon>Bacteria</taxon>
        <taxon>Bacillati</taxon>
        <taxon>Bacillota</taxon>
        <taxon>Clostridia</taxon>
        <taxon>Peptostreptococcales</taxon>
        <taxon>Peptostreptococcaceae</taxon>
        <taxon>Romboutsia</taxon>
    </lineage>
</organism>
<dbReference type="Pfam" id="PF01297">
    <property type="entry name" value="ZnuA"/>
    <property type="match status" value="1"/>
</dbReference>
<proteinExistence type="inferred from homology"/>
<dbReference type="GO" id="GO:0030001">
    <property type="term" value="P:metal ion transport"/>
    <property type="evidence" value="ECO:0007669"/>
    <property type="project" value="InterPro"/>
</dbReference>
<dbReference type="Proteomes" id="UP000199068">
    <property type="component" value="Unassembled WGS sequence"/>
</dbReference>
<dbReference type="InterPro" id="IPR050492">
    <property type="entry name" value="Bact_metal-bind_prot9"/>
</dbReference>
<evidence type="ECO:0000256" key="3">
    <source>
        <dbReference type="ARBA" id="ARBA00022729"/>
    </source>
</evidence>
<keyword evidence="7" id="KW-1185">Reference proteome</keyword>
<evidence type="ECO:0000256" key="5">
    <source>
        <dbReference type="SAM" id="SignalP"/>
    </source>
</evidence>
<sequence>MKKIYLLLMSLCISISVLGCSKNETIDENKDKIKVYTTVFPVYDFAKNIGKDKIDLNYIIPPGTEPHDYEITPKVLKDIQDADLLIKNGLGIDSFVDKIESESNLKVVVATKGIEPLSYEDKKMNNHSHEENDDNHKHGEYDPHVWLDVDLAIKECENIKKALIEADEKNKTYYENNYNEYVHNLEKIRDKYDSELSNIKNNKIIVSHDAYGYLCEKYNIEQISVTGITPNQEPSLSKVSEISNFAKTNNIGYILFDGLVNPKVAQTIANEANIKTETLYSIDGVTKQDFDHDEDYISLMNKNLDTLKLILK</sequence>
<dbReference type="PRINTS" id="PR00690">
    <property type="entry name" value="ADHESNFAMILY"/>
</dbReference>
<dbReference type="PANTHER" id="PTHR42953:SF3">
    <property type="entry name" value="HIGH-AFFINITY ZINC UPTAKE SYSTEM PROTEIN ZNUA"/>
    <property type="match status" value="1"/>
</dbReference>
<evidence type="ECO:0000313" key="6">
    <source>
        <dbReference type="EMBL" id="SDL23724.1"/>
    </source>
</evidence>
<dbReference type="EMBL" id="FNGW01000001">
    <property type="protein sequence ID" value="SDL23724.1"/>
    <property type="molecule type" value="Genomic_DNA"/>
</dbReference>
<keyword evidence="3 5" id="KW-0732">Signal</keyword>
<dbReference type="PANTHER" id="PTHR42953">
    <property type="entry name" value="HIGH-AFFINITY ZINC UPTAKE SYSTEM PROTEIN ZNUA-RELATED"/>
    <property type="match status" value="1"/>
</dbReference>
<gene>
    <name evidence="6" type="ORF">SAMN04515677_101223</name>
</gene>
<reference evidence="6 7" key="1">
    <citation type="submission" date="2016-10" db="EMBL/GenBank/DDBJ databases">
        <authorList>
            <person name="de Groot N.N."/>
        </authorList>
    </citation>
    <scope>NUCLEOTIDE SEQUENCE [LARGE SCALE GENOMIC DNA]</scope>
    <source>
        <strain evidence="6 7">DSM 797</strain>
    </source>
</reference>
<evidence type="ECO:0000313" key="7">
    <source>
        <dbReference type="Proteomes" id="UP000199068"/>
    </source>
</evidence>
<dbReference type="RefSeq" id="WP_170139093.1">
    <property type="nucleotide sequence ID" value="NZ_FNGW01000001.1"/>
</dbReference>
<dbReference type="GO" id="GO:0046872">
    <property type="term" value="F:metal ion binding"/>
    <property type="evidence" value="ECO:0007669"/>
    <property type="project" value="InterPro"/>
</dbReference>
<comment type="similarity">
    <text evidence="1 4">Belongs to the bacterial solute-binding protein 9 family.</text>
</comment>